<dbReference type="STRING" id="1202724.AM493_12920"/>
<reference evidence="1 2" key="1">
    <citation type="submission" date="2015-08" db="EMBL/GenBank/DDBJ databases">
        <title>Whole genome sequence of Flavobacterium akiainvivens IK-1T, from decaying Wikstroemia oahuensis, an endemic Hawaiian shrub.</title>
        <authorList>
            <person name="Wan X."/>
            <person name="Hou S."/>
            <person name="Saito J."/>
            <person name="Donachie S."/>
        </authorList>
    </citation>
    <scope>NUCLEOTIDE SEQUENCE [LARGE SCALE GENOMIC DNA]</scope>
    <source>
        <strain evidence="1 2">IK-1</strain>
    </source>
</reference>
<dbReference type="AlphaFoldDB" id="A0A0M9VIM5"/>
<comment type="caution">
    <text evidence="1">The sequence shown here is derived from an EMBL/GenBank/DDBJ whole genome shotgun (WGS) entry which is preliminary data.</text>
</comment>
<accession>A0A0M9VIM5</accession>
<dbReference type="PATRIC" id="fig|1202724.3.peg.2677"/>
<gene>
    <name evidence="1" type="ORF">AM493_12920</name>
</gene>
<protein>
    <submittedName>
        <fullName evidence="1">Uncharacterized protein</fullName>
    </submittedName>
</protein>
<dbReference type="Proteomes" id="UP000037755">
    <property type="component" value="Unassembled WGS sequence"/>
</dbReference>
<name>A0A0M9VIM5_9FLAO</name>
<dbReference type="OrthoDB" id="10011955at2"/>
<proteinExistence type="predicted"/>
<organism evidence="1 2">
    <name type="scientific">Flavobacterium akiainvivens</name>
    <dbReference type="NCBI Taxonomy" id="1202724"/>
    <lineage>
        <taxon>Bacteria</taxon>
        <taxon>Pseudomonadati</taxon>
        <taxon>Bacteroidota</taxon>
        <taxon>Flavobacteriia</taxon>
        <taxon>Flavobacteriales</taxon>
        <taxon>Flavobacteriaceae</taxon>
        <taxon>Flavobacterium</taxon>
    </lineage>
</organism>
<dbReference type="RefSeq" id="WP_054408448.1">
    <property type="nucleotide sequence ID" value="NZ_FOYA01000021.1"/>
</dbReference>
<evidence type="ECO:0000313" key="2">
    <source>
        <dbReference type="Proteomes" id="UP000037755"/>
    </source>
</evidence>
<sequence length="154" mass="16819">MKNHLLKKVMALSLFVSGISVFVLYQSGYFTGNANGTYQGSHNGGAVTDESPESFFRKKADSIAEIDRIIMSSSKVAIPASPQMRRHMDSLLKAKNIEIENPSFFPSSKVMIPSAKFSKLAGTGPVIEVREIVDGVLADSVRATTRPVRKSKKQ</sequence>
<evidence type="ECO:0000313" key="1">
    <source>
        <dbReference type="EMBL" id="KOS06826.1"/>
    </source>
</evidence>
<dbReference type="EMBL" id="LIYD01000005">
    <property type="protein sequence ID" value="KOS06826.1"/>
    <property type="molecule type" value="Genomic_DNA"/>
</dbReference>
<keyword evidence="2" id="KW-1185">Reference proteome</keyword>